<evidence type="ECO:0000256" key="2">
    <source>
        <dbReference type="ARBA" id="ARBA00011901"/>
    </source>
</evidence>
<proteinExistence type="predicted"/>
<dbReference type="PANTHER" id="PTHR30404:SF0">
    <property type="entry name" value="N-ACETYLMURAMOYL-L-ALANINE AMIDASE AMIC"/>
    <property type="match status" value="1"/>
</dbReference>
<dbReference type="EC" id="3.5.1.28" evidence="2"/>
<dbReference type="Pfam" id="PF01520">
    <property type="entry name" value="Amidase_3"/>
    <property type="match status" value="1"/>
</dbReference>
<dbReference type="InterPro" id="IPR018392">
    <property type="entry name" value="LysM"/>
</dbReference>
<dbReference type="Pfam" id="PF01476">
    <property type="entry name" value="LysM"/>
    <property type="match status" value="1"/>
</dbReference>
<evidence type="ECO:0000256" key="3">
    <source>
        <dbReference type="ARBA" id="ARBA00022801"/>
    </source>
</evidence>
<comment type="catalytic activity">
    <reaction evidence="1">
        <text>Hydrolyzes the link between N-acetylmuramoyl residues and L-amino acid residues in certain cell-wall glycopeptides.</text>
        <dbReference type="EC" id="3.5.1.28"/>
    </reaction>
</comment>
<feature type="domain" description="LysM" evidence="4">
    <location>
        <begin position="407"/>
        <end position="451"/>
    </location>
</feature>
<dbReference type="PROSITE" id="PS51782">
    <property type="entry name" value="LYSM"/>
    <property type="match status" value="1"/>
</dbReference>
<name>A0ABS2WBR7_9GAMM</name>
<dbReference type="SMART" id="SM00646">
    <property type="entry name" value="Ami_3"/>
    <property type="match status" value="1"/>
</dbReference>
<protein>
    <recommendedName>
        <fullName evidence="2">N-acetylmuramoyl-L-alanine amidase</fullName>
        <ecNumber evidence="2">3.5.1.28</ecNumber>
    </recommendedName>
</protein>
<dbReference type="SMART" id="SM00257">
    <property type="entry name" value="LysM"/>
    <property type="match status" value="1"/>
</dbReference>
<accession>A0ABS2WBR7</accession>
<dbReference type="InterPro" id="IPR050695">
    <property type="entry name" value="N-acetylmuramoyl_amidase_3"/>
</dbReference>
<dbReference type="EMBL" id="JAFFZP010000034">
    <property type="protein sequence ID" value="MBN0989165.1"/>
    <property type="molecule type" value="Genomic_DNA"/>
</dbReference>
<gene>
    <name evidence="5" type="ORF">JW498_17490</name>
</gene>
<keyword evidence="6" id="KW-1185">Reference proteome</keyword>
<reference evidence="5 6" key="1">
    <citation type="submission" date="2021-02" db="EMBL/GenBank/DDBJ databases">
        <title>A novel species of genus Amphritea isolated from a fishpond in China.</title>
        <authorList>
            <person name="Lu H."/>
        </authorList>
    </citation>
    <scope>NUCLEOTIDE SEQUENCE [LARGE SCALE GENOMIC DNA]</scope>
    <source>
        <strain evidence="5 6">RP18W</strain>
    </source>
</reference>
<sequence>MRNRMIRRAGLIVLLLSCWLGTAGGYAAEVHNVRVWIAPDHARLVFDLSSEVQHKLFTLKKPDRIVLDVSDASLQSNLETVDLSGSPVSLIRSGSRNGGKDLRIVLDLKEHVKPKSFALKPNDQYGHRLVLDLYRDVAPEAPQKTAVASADDPAALRDIVIAIDAGHGGEDPGAIGPGRVKEKTVVLGIARELNALLQKERGFQPKLTRDGDYYISLRSRTERARKMNADMFVSIHADGFRDHRARGASVWVLSPRGASSEMGRWLAQKENSADLIGGVGGVSLEDKDDVLAKVLLDMSMTASRSDSRDIAHSIHKNMSKFAKMHKKQVEQAGFVVLKSPDIPSILVETGFITNHDEAAKLKSKAYQRKMAEAIFAGIKAHFSAKPPALTWLAWQKEGRGAARATPSSYKVVRGDTLSVIASRNGVSLSALRKANGLSNADQILVGQVLKIPAS</sequence>
<dbReference type="Gene3D" id="2.60.40.3500">
    <property type="match status" value="1"/>
</dbReference>
<dbReference type="Gene3D" id="3.40.630.40">
    <property type="entry name" value="Zn-dependent exopeptidases"/>
    <property type="match status" value="1"/>
</dbReference>
<dbReference type="InterPro" id="IPR002508">
    <property type="entry name" value="MurNAc-LAA_cat"/>
</dbReference>
<organism evidence="5 6">
    <name type="scientific">Amphritea pacifica</name>
    <dbReference type="NCBI Taxonomy" id="2811233"/>
    <lineage>
        <taxon>Bacteria</taxon>
        <taxon>Pseudomonadati</taxon>
        <taxon>Pseudomonadota</taxon>
        <taxon>Gammaproteobacteria</taxon>
        <taxon>Oceanospirillales</taxon>
        <taxon>Oceanospirillaceae</taxon>
        <taxon>Amphritea</taxon>
    </lineage>
</organism>
<dbReference type="CDD" id="cd00118">
    <property type="entry name" value="LysM"/>
    <property type="match status" value="1"/>
</dbReference>
<dbReference type="Gene3D" id="3.10.350.10">
    <property type="entry name" value="LysM domain"/>
    <property type="match status" value="1"/>
</dbReference>
<dbReference type="SUPFAM" id="SSF53187">
    <property type="entry name" value="Zn-dependent exopeptidases"/>
    <property type="match status" value="1"/>
</dbReference>
<keyword evidence="3" id="KW-0378">Hydrolase</keyword>
<evidence type="ECO:0000313" key="6">
    <source>
        <dbReference type="Proteomes" id="UP000760472"/>
    </source>
</evidence>
<dbReference type="InterPro" id="IPR021731">
    <property type="entry name" value="AMIN_dom"/>
</dbReference>
<evidence type="ECO:0000259" key="4">
    <source>
        <dbReference type="PROSITE" id="PS51782"/>
    </source>
</evidence>
<dbReference type="PANTHER" id="PTHR30404">
    <property type="entry name" value="N-ACETYLMURAMOYL-L-ALANINE AMIDASE"/>
    <property type="match status" value="1"/>
</dbReference>
<dbReference type="SUPFAM" id="SSF54106">
    <property type="entry name" value="LysM domain"/>
    <property type="match status" value="1"/>
</dbReference>
<dbReference type="InterPro" id="IPR036779">
    <property type="entry name" value="LysM_dom_sf"/>
</dbReference>
<evidence type="ECO:0000256" key="1">
    <source>
        <dbReference type="ARBA" id="ARBA00001561"/>
    </source>
</evidence>
<dbReference type="Proteomes" id="UP000760472">
    <property type="component" value="Unassembled WGS sequence"/>
</dbReference>
<dbReference type="CDD" id="cd02696">
    <property type="entry name" value="MurNAc-LAA"/>
    <property type="match status" value="1"/>
</dbReference>
<dbReference type="Pfam" id="PF11741">
    <property type="entry name" value="AMIN"/>
    <property type="match status" value="1"/>
</dbReference>
<comment type="caution">
    <text evidence="5">The sequence shown here is derived from an EMBL/GenBank/DDBJ whole genome shotgun (WGS) entry which is preliminary data.</text>
</comment>
<evidence type="ECO:0000313" key="5">
    <source>
        <dbReference type="EMBL" id="MBN0989165.1"/>
    </source>
</evidence>